<dbReference type="InterPro" id="IPR037165">
    <property type="entry name" value="AldOxase/xan_DH_Mopterin-bd_sf"/>
</dbReference>
<dbReference type="SMART" id="SM01008">
    <property type="entry name" value="Ald_Xan_dh_C"/>
    <property type="match status" value="1"/>
</dbReference>
<dbReference type="SUPFAM" id="SSF54665">
    <property type="entry name" value="CO dehydrogenase molybdoprotein N-domain-like"/>
    <property type="match status" value="1"/>
</dbReference>
<dbReference type="InterPro" id="IPR036856">
    <property type="entry name" value="Ald_Oxase/Xan_DH_a/b_sf"/>
</dbReference>
<dbReference type="AlphaFoldDB" id="A0A375GB34"/>
<dbReference type="EC" id="1.17.1.4" evidence="4"/>
<feature type="domain" description="Aldehyde oxidase/xanthine dehydrogenase a/b hammerhead" evidence="3">
    <location>
        <begin position="20"/>
        <end position="133"/>
    </location>
</feature>
<name>A0A375GB34_9BURK</name>
<dbReference type="InterPro" id="IPR046867">
    <property type="entry name" value="AldOxase/xan_DH_MoCoBD2"/>
</dbReference>
<gene>
    <name evidence="4" type="primary">yagR</name>
    <name evidence="4" type="ORF">CO2235_MP100040</name>
</gene>
<sequence>MAMSVTGAPIDRTDGALKVTGRARYTADHVLPGLVHAVMVTSTIAHGKVESIDSAACEQLPGVRLVMTPFNAPKLPKGGKAGADTPTAGHVMTLLQDRAVHYNNQPVAVVVADTLEQARAAAARLVVRYREQPAVLDFAQASVHAGKPQGEDAGQADSHRGDVDVALHAASTTVDEVYTTPMEHHNPMEPHATIAAWDGDGLTLYDSTQYVSGVRKAVAATFGIPPGKVRVRCPFVGGGFGCKGSMWSHVVLAAMAARAAGRPVKLVIERVQMFGPVGARPVTEQHVVAASGSDGRLQAMRHDVVVSSAQLEEWLETCAVLTRSLYACPNLQTSHRVARLQVGTMTFMRAPGEAPGSFALECALDELADRLGIDPVELRLRNYADADPHEQKPFSSKSLRECYRVAAERFDWPRRDPKPRSMQAGGKLVGLGMATATYPANRSGASAMARILPDGTALVRSGSQDLGTGTYTVMTQVAADALGLPLERVRFELGDTDFPEAPVSGGSQSAASVAPAVQQACAAARGKLVALAVADRASPLSGARPDDVEVVDGWLRLRSDPSRREPVGAAITRAGGQPVEAHASAEPGDEREQYAMHAFGAVFAEVHVDPDLGEVRVHRVLGCYDVGRVLNRKTAHSQLVGGIVWGIGMALHEKSDLDLATGRVANANLAEYHVPVSADVGEIEVDMLDGHDPHINALGTKGIGEIGIVGVAAAIANAVYHATGRRVRDLPLTPDRLLD</sequence>
<dbReference type="GO" id="GO:0004854">
    <property type="term" value="F:xanthine dehydrogenase activity"/>
    <property type="evidence" value="ECO:0007669"/>
    <property type="project" value="UniProtKB-EC"/>
</dbReference>
<dbReference type="InterPro" id="IPR016208">
    <property type="entry name" value="Ald_Oxase/xanthine_DH-like"/>
</dbReference>
<organism evidence="4">
    <name type="scientific">Cupriavidus oxalaticus</name>
    <dbReference type="NCBI Taxonomy" id="96344"/>
    <lineage>
        <taxon>Bacteria</taxon>
        <taxon>Pseudomonadati</taxon>
        <taxon>Pseudomonadota</taxon>
        <taxon>Betaproteobacteria</taxon>
        <taxon>Burkholderiales</taxon>
        <taxon>Burkholderiaceae</taxon>
        <taxon>Cupriavidus</taxon>
    </lineage>
</organism>
<dbReference type="PANTHER" id="PTHR11908:SF132">
    <property type="entry name" value="ALDEHYDE OXIDASE 1-RELATED"/>
    <property type="match status" value="1"/>
</dbReference>
<reference evidence="4" key="1">
    <citation type="submission" date="2018-01" db="EMBL/GenBank/DDBJ databases">
        <authorList>
            <person name="Clerissi C."/>
        </authorList>
    </citation>
    <scope>NUCLEOTIDE SEQUENCE</scope>
    <source>
        <strain evidence="4">Cupriavidus oxalaticus LMG 2235</strain>
    </source>
</reference>
<comment type="caution">
    <text evidence="4">The sequence shown here is derived from an EMBL/GenBank/DDBJ whole genome shotgun (WGS) entry which is preliminary data.</text>
</comment>
<keyword evidence="1" id="KW-0500">Molybdenum</keyword>
<evidence type="ECO:0000256" key="1">
    <source>
        <dbReference type="ARBA" id="ARBA00022505"/>
    </source>
</evidence>
<dbReference type="InterPro" id="IPR000674">
    <property type="entry name" value="Ald_Oxase/Xan_DH_a/b"/>
</dbReference>
<dbReference type="Pfam" id="PF20256">
    <property type="entry name" value="MoCoBD_2"/>
    <property type="match status" value="1"/>
</dbReference>
<evidence type="ECO:0000313" key="4">
    <source>
        <dbReference type="EMBL" id="SPC19118.1"/>
    </source>
</evidence>
<evidence type="ECO:0000256" key="2">
    <source>
        <dbReference type="ARBA" id="ARBA00023002"/>
    </source>
</evidence>
<dbReference type="InterPro" id="IPR008274">
    <property type="entry name" value="AldOxase/xan_DH_MoCoBD1"/>
</dbReference>
<dbReference type="PANTHER" id="PTHR11908">
    <property type="entry name" value="XANTHINE DEHYDROGENASE"/>
    <property type="match status" value="1"/>
</dbReference>
<evidence type="ECO:0000259" key="3">
    <source>
        <dbReference type="SMART" id="SM01008"/>
    </source>
</evidence>
<dbReference type="Gene3D" id="3.30.365.10">
    <property type="entry name" value="Aldehyde oxidase/xanthine dehydrogenase, molybdopterin binding domain"/>
    <property type="match status" value="4"/>
</dbReference>
<keyword evidence="2 4" id="KW-0560">Oxidoreductase</keyword>
<dbReference type="GO" id="GO:0005506">
    <property type="term" value="F:iron ion binding"/>
    <property type="evidence" value="ECO:0007669"/>
    <property type="project" value="InterPro"/>
</dbReference>
<dbReference type="Proteomes" id="UP000256862">
    <property type="component" value="Plasmid CO2235_mp"/>
</dbReference>
<accession>A0A375GB34</accession>
<dbReference type="Pfam" id="PF02738">
    <property type="entry name" value="MoCoBD_1"/>
    <property type="match status" value="1"/>
</dbReference>
<dbReference type="Pfam" id="PF01315">
    <property type="entry name" value="Ald_Xan_dh_C"/>
    <property type="match status" value="1"/>
</dbReference>
<dbReference type="Gene3D" id="3.90.1170.50">
    <property type="entry name" value="Aldehyde oxidase/xanthine dehydrogenase, a/b hammerhead"/>
    <property type="match status" value="1"/>
</dbReference>
<dbReference type="EMBL" id="OGUS01000133">
    <property type="protein sequence ID" value="SPC19118.1"/>
    <property type="molecule type" value="Genomic_DNA"/>
</dbReference>
<dbReference type="SUPFAM" id="SSF56003">
    <property type="entry name" value="Molybdenum cofactor-binding domain"/>
    <property type="match status" value="1"/>
</dbReference>
<protein>
    <submittedName>
        <fullName evidence="4">Xanthine dehydrogenase YagR molybdenum-binding subunit</fullName>
        <ecNumber evidence="4">1.17.1.4</ecNumber>
    </submittedName>
</protein>
<proteinExistence type="predicted"/>